<dbReference type="Pfam" id="PF08238">
    <property type="entry name" value="Sel1"/>
    <property type="match status" value="2"/>
</dbReference>
<dbReference type="InterPro" id="IPR011990">
    <property type="entry name" value="TPR-like_helical_dom_sf"/>
</dbReference>
<dbReference type="Proteomes" id="UP001597295">
    <property type="component" value="Unassembled WGS sequence"/>
</dbReference>
<evidence type="ECO:0000256" key="1">
    <source>
        <dbReference type="SAM" id="SignalP"/>
    </source>
</evidence>
<comment type="caution">
    <text evidence="2">The sequence shown here is derived from an EMBL/GenBank/DDBJ whole genome shotgun (WGS) entry which is preliminary data.</text>
</comment>
<gene>
    <name evidence="2" type="ORF">ACFSM5_15540</name>
</gene>
<proteinExistence type="predicted"/>
<evidence type="ECO:0008006" key="4">
    <source>
        <dbReference type="Google" id="ProtNLM"/>
    </source>
</evidence>
<keyword evidence="1" id="KW-0732">Signal</keyword>
<sequence length="184" mass="19385">MRGWGLVAVAGCALAAGVAVAAGVHDPIYWKQAVKVIADAQARGDEQTAYNEAIILALAGETTGYDVLVQAYSEGKGVPVDASMAARIACIGAERGQRTSQMRLAKFYVEGKGVPADAGKAVLWAEIAGRNLAEALREQMGVNNVRQLAESGLPMAQVDRIRAVAKAWTPAPTTPADRYGRYCP</sequence>
<feature type="signal peptide" evidence="1">
    <location>
        <begin position="1"/>
        <end position="21"/>
    </location>
</feature>
<name>A0ABW5DWI8_9PROT</name>
<dbReference type="SUPFAM" id="SSF81901">
    <property type="entry name" value="HCP-like"/>
    <property type="match status" value="1"/>
</dbReference>
<dbReference type="Gene3D" id="1.25.40.10">
    <property type="entry name" value="Tetratricopeptide repeat domain"/>
    <property type="match status" value="1"/>
</dbReference>
<evidence type="ECO:0000313" key="3">
    <source>
        <dbReference type="Proteomes" id="UP001597295"/>
    </source>
</evidence>
<accession>A0ABW5DWI8</accession>
<feature type="chain" id="PRO_5045576349" description="Sel1 repeat family protein" evidence="1">
    <location>
        <begin position="22"/>
        <end position="184"/>
    </location>
</feature>
<dbReference type="RefSeq" id="WP_379877390.1">
    <property type="nucleotide sequence ID" value="NZ_JBHUIP010000013.1"/>
</dbReference>
<evidence type="ECO:0000313" key="2">
    <source>
        <dbReference type="EMBL" id="MFD2264316.1"/>
    </source>
</evidence>
<dbReference type="InterPro" id="IPR006597">
    <property type="entry name" value="Sel1-like"/>
</dbReference>
<reference evidence="3" key="1">
    <citation type="journal article" date="2019" name="Int. J. Syst. Evol. Microbiol.">
        <title>The Global Catalogue of Microorganisms (GCM) 10K type strain sequencing project: providing services to taxonomists for standard genome sequencing and annotation.</title>
        <authorList>
            <consortium name="The Broad Institute Genomics Platform"/>
            <consortium name="The Broad Institute Genome Sequencing Center for Infectious Disease"/>
            <person name="Wu L."/>
            <person name="Ma J."/>
        </authorList>
    </citation>
    <scope>NUCLEOTIDE SEQUENCE [LARGE SCALE GENOMIC DNA]</scope>
    <source>
        <strain evidence="3">CGMCC 1.19062</strain>
    </source>
</reference>
<keyword evidence="3" id="KW-1185">Reference proteome</keyword>
<dbReference type="EMBL" id="JBHUIP010000013">
    <property type="protein sequence ID" value="MFD2264316.1"/>
    <property type="molecule type" value="Genomic_DNA"/>
</dbReference>
<protein>
    <recommendedName>
        <fullName evidence="4">Sel1 repeat family protein</fullName>
    </recommendedName>
</protein>
<organism evidence="2 3">
    <name type="scientific">Lacibacterium aquatile</name>
    <dbReference type="NCBI Taxonomy" id="1168082"/>
    <lineage>
        <taxon>Bacteria</taxon>
        <taxon>Pseudomonadati</taxon>
        <taxon>Pseudomonadota</taxon>
        <taxon>Alphaproteobacteria</taxon>
        <taxon>Rhodospirillales</taxon>
        <taxon>Rhodospirillaceae</taxon>
    </lineage>
</organism>